<gene>
    <name evidence="2" type="ORF">PHYSODRAFT_483971</name>
</gene>
<dbReference type="GeneID" id="20655691"/>
<dbReference type="Proteomes" id="UP000002640">
    <property type="component" value="Unassembled WGS sequence"/>
</dbReference>
<reference evidence="2 3" key="1">
    <citation type="journal article" date="2006" name="Science">
        <title>Phytophthora genome sequences uncover evolutionary origins and mechanisms of pathogenesis.</title>
        <authorList>
            <person name="Tyler B.M."/>
            <person name="Tripathy S."/>
            <person name="Zhang X."/>
            <person name="Dehal P."/>
            <person name="Jiang R.H."/>
            <person name="Aerts A."/>
            <person name="Arredondo F.D."/>
            <person name="Baxter L."/>
            <person name="Bensasson D."/>
            <person name="Beynon J.L."/>
            <person name="Chapman J."/>
            <person name="Damasceno C.M."/>
            <person name="Dorrance A.E."/>
            <person name="Dou D."/>
            <person name="Dickerman A.W."/>
            <person name="Dubchak I.L."/>
            <person name="Garbelotto M."/>
            <person name="Gijzen M."/>
            <person name="Gordon S.G."/>
            <person name="Govers F."/>
            <person name="Grunwald N.J."/>
            <person name="Huang W."/>
            <person name="Ivors K.L."/>
            <person name="Jones R.W."/>
            <person name="Kamoun S."/>
            <person name="Krampis K."/>
            <person name="Lamour K.H."/>
            <person name="Lee M.K."/>
            <person name="McDonald W.H."/>
            <person name="Medina M."/>
            <person name="Meijer H.J."/>
            <person name="Nordberg E.K."/>
            <person name="Maclean D.J."/>
            <person name="Ospina-Giraldo M.D."/>
            <person name="Morris P.F."/>
            <person name="Phuntumart V."/>
            <person name="Putnam N.H."/>
            <person name="Rash S."/>
            <person name="Rose J.K."/>
            <person name="Sakihama Y."/>
            <person name="Salamov A.A."/>
            <person name="Savidor A."/>
            <person name="Scheuring C.F."/>
            <person name="Smith B.M."/>
            <person name="Sobral B.W."/>
            <person name="Terry A."/>
            <person name="Torto-Alalibo T.A."/>
            <person name="Win J."/>
            <person name="Xu Z."/>
            <person name="Zhang H."/>
            <person name="Grigoriev I.V."/>
            <person name="Rokhsar D.S."/>
            <person name="Boore J.L."/>
        </authorList>
    </citation>
    <scope>NUCLEOTIDE SEQUENCE [LARGE SCALE GENOMIC DNA]</scope>
    <source>
        <strain evidence="2 3">P6497</strain>
    </source>
</reference>
<name>G4YT85_PHYSP</name>
<sequence length="170" mass="19689">GRKATKFVHRWMGPIRIVSGAGCDNYLVRREDKNGELREFIAHVSFLTTYNEPTDELQKAAADIEAQLNYEGEVEREAAGKRRRRPAATSEKAWRDDGEQLVEVARRRRRNKAGHYVLEYKLRLARSTHDEHDVHEDAEDDATRWVSLTEYHRLFDTGRFVEDSDGGEGM</sequence>
<accession>G4YT85</accession>
<evidence type="ECO:0000256" key="1">
    <source>
        <dbReference type="SAM" id="MobiDB-lite"/>
    </source>
</evidence>
<dbReference type="RefSeq" id="XP_009521767.1">
    <property type="nucleotide sequence ID" value="XM_009523472.1"/>
</dbReference>
<evidence type="ECO:0000313" key="2">
    <source>
        <dbReference type="EMBL" id="EGZ26479.1"/>
    </source>
</evidence>
<dbReference type="EMBL" id="JH159152">
    <property type="protein sequence ID" value="EGZ26479.1"/>
    <property type="molecule type" value="Genomic_DNA"/>
</dbReference>
<dbReference type="OMA" id="WVSIAEY"/>
<feature type="region of interest" description="Disordered" evidence="1">
    <location>
        <begin position="74"/>
        <end position="96"/>
    </location>
</feature>
<feature type="non-terminal residue" evidence="2">
    <location>
        <position position="1"/>
    </location>
</feature>
<dbReference type="KEGG" id="psoj:PHYSODRAFT_483971"/>
<keyword evidence="3" id="KW-1185">Reference proteome</keyword>
<dbReference type="InParanoid" id="G4YT85"/>
<protein>
    <submittedName>
        <fullName evidence="2">Uncharacterized protein</fullName>
    </submittedName>
</protein>
<proteinExistence type="predicted"/>
<evidence type="ECO:0000313" key="3">
    <source>
        <dbReference type="Proteomes" id="UP000002640"/>
    </source>
</evidence>
<organism evidence="2 3">
    <name type="scientific">Phytophthora sojae (strain P6497)</name>
    <name type="common">Soybean stem and root rot agent</name>
    <name type="synonym">Phytophthora megasperma f. sp. glycines</name>
    <dbReference type="NCBI Taxonomy" id="1094619"/>
    <lineage>
        <taxon>Eukaryota</taxon>
        <taxon>Sar</taxon>
        <taxon>Stramenopiles</taxon>
        <taxon>Oomycota</taxon>
        <taxon>Peronosporomycetes</taxon>
        <taxon>Peronosporales</taxon>
        <taxon>Peronosporaceae</taxon>
        <taxon>Phytophthora</taxon>
    </lineage>
</organism>
<dbReference type="AlphaFoldDB" id="G4YT85"/>